<dbReference type="Gene3D" id="1.10.3720.10">
    <property type="entry name" value="MetI-like"/>
    <property type="match status" value="1"/>
</dbReference>
<feature type="transmembrane region" description="Helical" evidence="7">
    <location>
        <begin position="6"/>
        <end position="25"/>
    </location>
</feature>
<feature type="transmembrane region" description="Helical" evidence="7">
    <location>
        <begin position="103"/>
        <end position="125"/>
    </location>
</feature>
<dbReference type="AlphaFoldDB" id="A0A094PXC2"/>
<feature type="transmembrane region" description="Helical" evidence="7">
    <location>
        <begin position="239"/>
        <end position="264"/>
    </location>
</feature>
<dbReference type="CDD" id="cd06261">
    <property type="entry name" value="TM_PBP2"/>
    <property type="match status" value="1"/>
</dbReference>
<keyword evidence="2" id="KW-0813">Transport</keyword>
<feature type="transmembrane region" description="Helical" evidence="7">
    <location>
        <begin position="45"/>
        <end position="62"/>
    </location>
</feature>
<evidence type="ECO:0000259" key="8">
    <source>
        <dbReference type="PROSITE" id="PS50928"/>
    </source>
</evidence>
<evidence type="ECO:0000256" key="2">
    <source>
        <dbReference type="ARBA" id="ARBA00022448"/>
    </source>
</evidence>
<dbReference type="PANTHER" id="PTHR30193:SF18">
    <property type="entry name" value="OSMOPROTECTIVE COMPOUNDS UPTAKE PERMEASE PROTEIN GGTC"/>
    <property type="match status" value="1"/>
</dbReference>
<evidence type="ECO:0000256" key="6">
    <source>
        <dbReference type="ARBA" id="ARBA00023136"/>
    </source>
</evidence>
<evidence type="ECO:0000256" key="5">
    <source>
        <dbReference type="ARBA" id="ARBA00022989"/>
    </source>
</evidence>
<comment type="caution">
    <text evidence="9">The sequence shown here is derived from an EMBL/GenBank/DDBJ whole genome shotgun (WGS) entry which is preliminary data.</text>
</comment>
<feature type="transmembrane region" description="Helical" evidence="7">
    <location>
        <begin position="300"/>
        <end position="319"/>
    </location>
</feature>
<keyword evidence="6 7" id="KW-0472">Membrane</keyword>
<feature type="transmembrane region" description="Helical" evidence="7">
    <location>
        <begin position="137"/>
        <end position="157"/>
    </location>
</feature>
<name>A0A094PXC2_9ZZZZ</name>
<dbReference type="Pfam" id="PF00528">
    <property type="entry name" value="BPD_transp_1"/>
    <property type="match status" value="1"/>
</dbReference>
<accession>A0A094PXC2</accession>
<evidence type="ECO:0000256" key="3">
    <source>
        <dbReference type="ARBA" id="ARBA00022475"/>
    </source>
</evidence>
<dbReference type="InterPro" id="IPR000515">
    <property type="entry name" value="MetI-like"/>
</dbReference>
<dbReference type="EMBL" id="JNSK01000084">
    <property type="protein sequence ID" value="KGA15787.1"/>
    <property type="molecule type" value="Genomic_DNA"/>
</dbReference>
<dbReference type="GO" id="GO:0005886">
    <property type="term" value="C:plasma membrane"/>
    <property type="evidence" value="ECO:0007669"/>
    <property type="project" value="UniProtKB-SubCell"/>
</dbReference>
<keyword evidence="4 7" id="KW-0812">Transmembrane</keyword>
<dbReference type="InterPro" id="IPR051393">
    <property type="entry name" value="ABC_transporter_permease"/>
</dbReference>
<sequence>MRDLFTALQAVIAGIAITAALYFLLNKLIHQFPERVKRRVEPYIFIGPVLLLIGLFVIWPTLQSIRLSFMEEAIDGSTTWVGFQNFRDLFAEDYFADMIINNLMWIAIVPILTVVLGLTIAQFANNVGARQEKIFKSIFFMPMTISFVSAAVIWRYIYAYAPEGNNQIGILNAIWTALGGEPQTWFQIEAFKLNNILLMIILIWLSAGYAMVLLSAAIKSVPEDTLEAGRVDGASTGQIFFKIILPQIWPTAIAVFITVLIGAMKVFDIVLAMTGGNYNTTVLAQTFYLEYFIYGNTGKAMAAVVILILAIVPVMVYQVRHYRKFEAAR</sequence>
<dbReference type="InterPro" id="IPR035906">
    <property type="entry name" value="MetI-like_sf"/>
</dbReference>
<comment type="subcellular location">
    <subcellularLocation>
        <location evidence="1">Cell membrane</location>
        <topology evidence="1">Multi-pass membrane protein</topology>
    </subcellularLocation>
</comment>
<feature type="transmembrane region" description="Helical" evidence="7">
    <location>
        <begin position="196"/>
        <end position="218"/>
    </location>
</feature>
<dbReference type="PROSITE" id="PS50928">
    <property type="entry name" value="ABC_TM1"/>
    <property type="match status" value="1"/>
</dbReference>
<dbReference type="GO" id="GO:0055085">
    <property type="term" value="P:transmembrane transport"/>
    <property type="evidence" value="ECO:0007669"/>
    <property type="project" value="InterPro"/>
</dbReference>
<keyword evidence="5 7" id="KW-1133">Transmembrane helix</keyword>
<reference evidence="9" key="1">
    <citation type="submission" date="2014-05" db="EMBL/GenBank/DDBJ databases">
        <title>Key roles for freshwater Actinobacteria revealed by deep metagenomic sequencing.</title>
        <authorList>
            <person name="Ghai R."/>
            <person name="Mizuno C.M."/>
            <person name="Picazo A."/>
            <person name="Camacho A."/>
            <person name="Rodriguez-Valera F."/>
        </authorList>
    </citation>
    <scope>NUCLEOTIDE SEQUENCE</scope>
</reference>
<feature type="domain" description="ABC transmembrane type-1" evidence="8">
    <location>
        <begin position="99"/>
        <end position="318"/>
    </location>
</feature>
<evidence type="ECO:0000256" key="7">
    <source>
        <dbReference type="SAM" id="Phobius"/>
    </source>
</evidence>
<organism evidence="9">
    <name type="scientific">freshwater metagenome</name>
    <dbReference type="NCBI Taxonomy" id="449393"/>
    <lineage>
        <taxon>unclassified sequences</taxon>
        <taxon>metagenomes</taxon>
        <taxon>ecological metagenomes</taxon>
    </lineage>
</organism>
<dbReference type="PANTHER" id="PTHR30193">
    <property type="entry name" value="ABC TRANSPORTER PERMEASE PROTEIN"/>
    <property type="match status" value="1"/>
</dbReference>
<gene>
    <name evidence="9" type="ORF">GM50_16270</name>
</gene>
<evidence type="ECO:0000256" key="1">
    <source>
        <dbReference type="ARBA" id="ARBA00004651"/>
    </source>
</evidence>
<protein>
    <submittedName>
        <fullName evidence="9">Sugar ABC transporter permease</fullName>
    </submittedName>
</protein>
<dbReference type="SUPFAM" id="SSF161098">
    <property type="entry name" value="MetI-like"/>
    <property type="match status" value="1"/>
</dbReference>
<keyword evidence="3" id="KW-1003">Cell membrane</keyword>
<evidence type="ECO:0000313" key="9">
    <source>
        <dbReference type="EMBL" id="KGA15787.1"/>
    </source>
</evidence>
<proteinExistence type="predicted"/>
<evidence type="ECO:0000256" key="4">
    <source>
        <dbReference type="ARBA" id="ARBA00022692"/>
    </source>
</evidence>